<sequence length="161" mass="19516">MGNGYKLIRPYKYYQPRPLRWSGWWHTDHKSSKFYRSKRISPEDYYSRKPIYNRYGSARDDFDGRTENYPCIIVIQLSKGRNEYEDDKRNKKYERIPIYTSESDYIEDNDESKMLDVNNRNVQIQMIKSENPKLHIKISRSDNEKGIKIMDKLNISVQDHY</sequence>
<name>A0A2A3EMA7_APICC</name>
<reference evidence="1 2" key="1">
    <citation type="submission" date="2014-07" db="EMBL/GenBank/DDBJ databases">
        <title>Genomic and transcriptomic analysis on Apis cerana provide comprehensive insights into honey bee biology.</title>
        <authorList>
            <person name="Diao Q."/>
            <person name="Sun L."/>
            <person name="Zheng H."/>
            <person name="Zheng H."/>
            <person name="Xu S."/>
            <person name="Wang S."/>
            <person name="Zeng Z."/>
            <person name="Hu F."/>
            <person name="Su S."/>
            <person name="Wu J."/>
        </authorList>
    </citation>
    <scope>NUCLEOTIDE SEQUENCE [LARGE SCALE GENOMIC DNA]</scope>
    <source>
        <tissue evidence="1">Pupae without intestine</tissue>
    </source>
</reference>
<keyword evidence="2" id="KW-1185">Reference proteome</keyword>
<dbReference type="Proteomes" id="UP000242457">
    <property type="component" value="Unassembled WGS sequence"/>
</dbReference>
<organism evidence="1 2">
    <name type="scientific">Apis cerana cerana</name>
    <name type="common">Oriental honeybee</name>
    <dbReference type="NCBI Taxonomy" id="94128"/>
    <lineage>
        <taxon>Eukaryota</taxon>
        <taxon>Metazoa</taxon>
        <taxon>Ecdysozoa</taxon>
        <taxon>Arthropoda</taxon>
        <taxon>Hexapoda</taxon>
        <taxon>Insecta</taxon>
        <taxon>Pterygota</taxon>
        <taxon>Neoptera</taxon>
        <taxon>Endopterygota</taxon>
        <taxon>Hymenoptera</taxon>
        <taxon>Apocrita</taxon>
        <taxon>Aculeata</taxon>
        <taxon>Apoidea</taxon>
        <taxon>Anthophila</taxon>
        <taxon>Apidae</taxon>
        <taxon>Apis</taxon>
    </lineage>
</organism>
<gene>
    <name evidence="1" type="ORF">APICC_08968</name>
</gene>
<protein>
    <submittedName>
        <fullName evidence="1">Uncharacterized protein</fullName>
    </submittedName>
</protein>
<proteinExistence type="predicted"/>
<accession>A0A2A3EMA7</accession>
<dbReference type="EMBL" id="KZ288217">
    <property type="protein sequence ID" value="PBC32412.1"/>
    <property type="molecule type" value="Genomic_DNA"/>
</dbReference>
<dbReference type="OrthoDB" id="7602942at2759"/>
<dbReference type="AlphaFoldDB" id="A0A2A3EMA7"/>
<evidence type="ECO:0000313" key="2">
    <source>
        <dbReference type="Proteomes" id="UP000242457"/>
    </source>
</evidence>
<evidence type="ECO:0000313" key="1">
    <source>
        <dbReference type="EMBL" id="PBC32412.1"/>
    </source>
</evidence>